<dbReference type="Gene3D" id="3.40.630.30">
    <property type="match status" value="1"/>
</dbReference>
<name>A0ABN2TR74_9MICO</name>
<sequence>MARTPEQRRIAWRERPVRERRPKTYNADENAPMRRINDALGFRPHVLSGRWRLDL</sequence>
<keyword evidence="2" id="KW-1185">Reference proteome</keyword>
<gene>
    <name evidence="1" type="ORF">GCM10009740_02040</name>
</gene>
<dbReference type="EMBL" id="BAAANB010000001">
    <property type="protein sequence ID" value="GAA2018029.1"/>
    <property type="molecule type" value="Genomic_DNA"/>
</dbReference>
<organism evidence="1 2">
    <name type="scientific">Terrabacter terrae</name>
    <dbReference type="NCBI Taxonomy" id="318434"/>
    <lineage>
        <taxon>Bacteria</taxon>
        <taxon>Bacillati</taxon>
        <taxon>Actinomycetota</taxon>
        <taxon>Actinomycetes</taxon>
        <taxon>Micrococcales</taxon>
        <taxon>Intrasporangiaceae</taxon>
        <taxon>Terrabacter</taxon>
    </lineage>
</organism>
<accession>A0ABN2TR74</accession>
<dbReference type="Proteomes" id="UP001501285">
    <property type="component" value="Unassembled WGS sequence"/>
</dbReference>
<reference evidence="1 2" key="1">
    <citation type="journal article" date="2019" name="Int. J. Syst. Evol. Microbiol.">
        <title>The Global Catalogue of Microorganisms (GCM) 10K type strain sequencing project: providing services to taxonomists for standard genome sequencing and annotation.</title>
        <authorList>
            <consortium name="The Broad Institute Genomics Platform"/>
            <consortium name="The Broad Institute Genome Sequencing Center for Infectious Disease"/>
            <person name="Wu L."/>
            <person name="Ma J."/>
        </authorList>
    </citation>
    <scope>NUCLEOTIDE SEQUENCE [LARGE SCALE GENOMIC DNA]</scope>
    <source>
        <strain evidence="1 2">JCM 14283</strain>
    </source>
</reference>
<protein>
    <submittedName>
        <fullName evidence="1">Uncharacterized protein</fullName>
    </submittedName>
</protein>
<proteinExistence type="predicted"/>
<comment type="caution">
    <text evidence="1">The sequence shown here is derived from an EMBL/GenBank/DDBJ whole genome shotgun (WGS) entry which is preliminary data.</text>
</comment>
<evidence type="ECO:0000313" key="1">
    <source>
        <dbReference type="EMBL" id="GAA2018029.1"/>
    </source>
</evidence>
<evidence type="ECO:0000313" key="2">
    <source>
        <dbReference type="Proteomes" id="UP001501285"/>
    </source>
</evidence>
<dbReference type="RefSeq" id="WP_343986183.1">
    <property type="nucleotide sequence ID" value="NZ_BAAANB010000001.1"/>
</dbReference>